<organism evidence="1 2">
    <name type="scientific">Candidatus Enterousia avistercoris</name>
    <dbReference type="NCBI Taxonomy" id="2840788"/>
    <lineage>
        <taxon>Bacteria</taxon>
        <taxon>Pseudomonadati</taxon>
        <taxon>Pseudomonadota</taxon>
        <taxon>Alphaproteobacteria</taxon>
        <taxon>Candidatus Enterousia</taxon>
    </lineage>
</organism>
<sequence>MKKLVLFFIGVLIVGLVGGAIYVAGAIFDAGRAQTIQPYFFQPNNISERRPGVPMTATDMGDAEFLELLVKKYITEYFYAAPDAENIARRQRPNSALARMSAPSVFDNWTQTEAQTIQKLADEKSLRTAHVIDKIYKPQNSQYWVVNYQLTTWEKPNDFDTPPVVQRGTMYMDITYAPQMRTYPGIDVLHKYLESGGDPAAVFMFTVNEIQGL</sequence>
<reference evidence="1" key="1">
    <citation type="submission" date="2020-10" db="EMBL/GenBank/DDBJ databases">
        <authorList>
            <person name="Gilroy R."/>
        </authorList>
    </citation>
    <scope>NUCLEOTIDE SEQUENCE</scope>
    <source>
        <strain evidence="1">8207</strain>
    </source>
</reference>
<evidence type="ECO:0000313" key="2">
    <source>
        <dbReference type="Proteomes" id="UP000823630"/>
    </source>
</evidence>
<comment type="caution">
    <text evidence="1">The sequence shown here is derived from an EMBL/GenBank/DDBJ whole genome shotgun (WGS) entry which is preliminary data.</text>
</comment>
<gene>
    <name evidence="1" type="ORF">IAC69_04310</name>
</gene>
<reference evidence="1" key="2">
    <citation type="journal article" date="2021" name="PeerJ">
        <title>Extensive microbial diversity within the chicken gut microbiome revealed by metagenomics and culture.</title>
        <authorList>
            <person name="Gilroy R."/>
            <person name="Ravi A."/>
            <person name="Getino M."/>
            <person name="Pursley I."/>
            <person name="Horton D.L."/>
            <person name="Alikhan N.F."/>
            <person name="Baker D."/>
            <person name="Gharbi K."/>
            <person name="Hall N."/>
            <person name="Watson M."/>
            <person name="Adriaenssens E.M."/>
            <person name="Foster-Nyarko E."/>
            <person name="Jarju S."/>
            <person name="Secka A."/>
            <person name="Antonio M."/>
            <person name="Oren A."/>
            <person name="Chaudhuri R.R."/>
            <person name="La Ragione R."/>
            <person name="Hildebrand F."/>
            <person name="Pallen M.J."/>
        </authorList>
    </citation>
    <scope>NUCLEOTIDE SEQUENCE</scope>
    <source>
        <strain evidence="1">8207</strain>
    </source>
</reference>
<dbReference type="AlphaFoldDB" id="A0A9D9DFX0"/>
<name>A0A9D9DFX0_9PROT</name>
<proteinExistence type="predicted"/>
<dbReference type="Proteomes" id="UP000823630">
    <property type="component" value="Unassembled WGS sequence"/>
</dbReference>
<evidence type="ECO:0000313" key="1">
    <source>
        <dbReference type="EMBL" id="MBO8425671.1"/>
    </source>
</evidence>
<accession>A0A9D9DFX0</accession>
<dbReference type="EMBL" id="JADINC010000072">
    <property type="protein sequence ID" value="MBO8425671.1"/>
    <property type="molecule type" value="Genomic_DNA"/>
</dbReference>
<protein>
    <submittedName>
        <fullName evidence="1">Uncharacterized protein</fullName>
    </submittedName>
</protein>